<name>A0A151R6J7_CAJCA</name>
<dbReference type="AlphaFoldDB" id="A0A151R6J7"/>
<dbReference type="InterPro" id="IPR041373">
    <property type="entry name" value="RT_RNaseH"/>
</dbReference>
<accession>A0A151R6J7</accession>
<dbReference type="GO" id="GO:0004519">
    <property type="term" value="F:endonuclease activity"/>
    <property type="evidence" value="ECO:0007669"/>
    <property type="project" value="UniProtKB-KW"/>
</dbReference>
<organism evidence="8 9">
    <name type="scientific">Cajanus cajan</name>
    <name type="common">Pigeon pea</name>
    <name type="synonym">Cajanus indicus</name>
    <dbReference type="NCBI Taxonomy" id="3821"/>
    <lineage>
        <taxon>Eukaryota</taxon>
        <taxon>Viridiplantae</taxon>
        <taxon>Streptophyta</taxon>
        <taxon>Embryophyta</taxon>
        <taxon>Tracheophyta</taxon>
        <taxon>Spermatophyta</taxon>
        <taxon>Magnoliopsida</taxon>
        <taxon>eudicotyledons</taxon>
        <taxon>Gunneridae</taxon>
        <taxon>Pentapetalae</taxon>
        <taxon>rosids</taxon>
        <taxon>fabids</taxon>
        <taxon>Fabales</taxon>
        <taxon>Fabaceae</taxon>
        <taxon>Papilionoideae</taxon>
        <taxon>50 kb inversion clade</taxon>
        <taxon>NPAAA clade</taxon>
        <taxon>indigoferoid/millettioid clade</taxon>
        <taxon>Phaseoleae</taxon>
        <taxon>Cajanus</taxon>
    </lineage>
</organism>
<keyword evidence="5" id="KW-0378">Hydrolase</keyword>
<proteinExistence type="predicted"/>
<evidence type="ECO:0000256" key="6">
    <source>
        <dbReference type="ARBA" id="ARBA00022918"/>
    </source>
</evidence>
<evidence type="ECO:0000256" key="1">
    <source>
        <dbReference type="ARBA" id="ARBA00022679"/>
    </source>
</evidence>
<evidence type="ECO:0000256" key="2">
    <source>
        <dbReference type="ARBA" id="ARBA00022695"/>
    </source>
</evidence>
<sequence>MSSQPNRLGALSPQEDDILCQRQPNKETSLWVLCKHSYVPRALPTTPIIQAPDLTIPFELMVIYHASKTLDAAQANYTTAKKELLAIVFALDKF</sequence>
<keyword evidence="4" id="KW-0255">Endonuclease</keyword>
<gene>
    <name evidence="8" type="ORF">KK1_040507</name>
</gene>
<dbReference type="Gramene" id="C.cajan_36550.t">
    <property type="protein sequence ID" value="C.cajan_36550.t"/>
    <property type="gene ID" value="C.cajan_36550"/>
</dbReference>
<keyword evidence="1" id="KW-0808">Transferase</keyword>
<keyword evidence="2" id="KW-0548">Nucleotidyltransferase</keyword>
<dbReference type="InterPro" id="IPR043502">
    <property type="entry name" value="DNA/RNA_pol_sf"/>
</dbReference>
<keyword evidence="9" id="KW-1185">Reference proteome</keyword>
<evidence type="ECO:0000313" key="9">
    <source>
        <dbReference type="Proteomes" id="UP000075243"/>
    </source>
</evidence>
<evidence type="ECO:0000256" key="3">
    <source>
        <dbReference type="ARBA" id="ARBA00022722"/>
    </source>
</evidence>
<dbReference type="EMBL" id="KQ484021">
    <property type="protein sequence ID" value="KYP38240.1"/>
    <property type="molecule type" value="Genomic_DNA"/>
</dbReference>
<evidence type="ECO:0000313" key="8">
    <source>
        <dbReference type="EMBL" id="KYP38240.1"/>
    </source>
</evidence>
<reference evidence="8" key="1">
    <citation type="journal article" date="2012" name="Nat. Biotechnol.">
        <title>Draft genome sequence of pigeonpea (Cajanus cajan), an orphan legume crop of resource-poor farmers.</title>
        <authorList>
            <person name="Varshney R.K."/>
            <person name="Chen W."/>
            <person name="Li Y."/>
            <person name="Bharti A.K."/>
            <person name="Saxena R.K."/>
            <person name="Schlueter J.A."/>
            <person name="Donoghue M.T."/>
            <person name="Azam S."/>
            <person name="Fan G."/>
            <person name="Whaley A.M."/>
            <person name="Farmer A.D."/>
            <person name="Sheridan J."/>
            <person name="Iwata A."/>
            <person name="Tuteja R."/>
            <person name="Penmetsa R.V."/>
            <person name="Wu W."/>
            <person name="Upadhyaya H.D."/>
            <person name="Yang S.P."/>
            <person name="Shah T."/>
            <person name="Saxena K.B."/>
            <person name="Michael T."/>
            <person name="McCombie W.R."/>
            <person name="Yang B."/>
            <person name="Zhang G."/>
            <person name="Yang H."/>
            <person name="Wang J."/>
            <person name="Spillane C."/>
            <person name="Cook D.R."/>
            <person name="May G.D."/>
            <person name="Xu X."/>
            <person name="Jackson S.A."/>
        </authorList>
    </citation>
    <scope>NUCLEOTIDE SEQUENCE [LARGE SCALE GENOMIC DNA]</scope>
</reference>
<keyword evidence="6" id="KW-0695">RNA-directed DNA polymerase</keyword>
<dbReference type="GO" id="GO:0003964">
    <property type="term" value="F:RNA-directed DNA polymerase activity"/>
    <property type="evidence" value="ECO:0007669"/>
    <property type="project" value="UniProtKB-KW"/>
</dbReference>
<dbReference type="Pfam" id="PF17917">
    <property type="entry name" value="RT_RNaseH"/>
    <property type="match status" value="1"/>
</dbReference>
<dbReference type="Proteomes" id="UP000075243">
    <property type="component" value="Unassembled WGS sequence"/>
</dbReference>
<feature type="domain" description="Reverse transcriptase RNase H-like" evidence="7">
    <location>
        <begin position="61"/>
        <end position="94"/>
    </location>
</feature>
<dbReference type="GO" id="GO:0016787">
    <property type="term" value="F:hydrolase activity"/>
    <property type="evidence" value="ECO:0007669"/>
    <property type="project" value="UniProtKB-KW"/>
</dbReference>
<dbReference type="SUPFAM" id="SSF56672">
    <property type="entry name" value="DNA/RNA polymerases"/>
    <property type="match status" value="1"/>
</dbReference>
<protein>
    <recommendedName>
        <fullName evidence="7">Reverse transcriptase RNase H-like domain-containing protein</fullName>
    </recommendedName>
</protein>
<keyword evidence="3" id="KW-0540">Nuclease</keyword>
<evidence type="ECO:0000256" key="4">
    <source>
        <dbReference type="ARBA" id="ARBA00022759"/>
    </source>
</evidence>
<evidence type="ECO:0000256" key="5">
    <source>
        <dbReference type="ARBA" id="ARBA00022801"/>
    </source>
</evidence>
<evidence type="ECO:0000259" key="7">
    <source>
        <dbReference type="Pfam" id="PF17917"/>
    </source>
</evidence>